<dbReference type="KEGG" id="nia:A8C56_07730"/>
<protein>
    <submittedName>
        <fullName evidence="1">Uncharacterized protein</fullName>
    </submittedName>
</protein>
<dbReference type="EMBL" id="CP015772">
    <property type="protein sequence ID" value="ANH80883.1"/>
    <property type="molecule type" value="Genomic_DNA"/>
</dbReference>
<keyword evidence="2" id="KW-1185">Reference proteome</keyword>
<evidence type="ECO:0000313" key="1">
    <source>
        <dbReference type="EMBL" id="ANH80883.1"/>
    </source>
</evidence>
<evidence type="ECO:0000313" key="2">
    <source>
        <dbReference type="Proteomes" id="UP000077667"/>
    </source>
</evidence>
<reference evidence="1 2" key="1">
    <citation type="submission" date="2016-05" db="EMBL/GenBank/DDBJ databases">
        <title>Niabella ginsenosidivorans BS26 whole genome sequencing.</title>
        <authorList>
            <person name="Im W.T."/>
            <person name="Siddiqi M.Z."/>
        </authorList>
    </citation>
    <scope>NUCLEOTIDE SEQUENCE [LARGE SCALE GENOMIC DNA]</scope>
    <source>
        <strain evidence="1 2">BS26</strain>
    </source>
</reference>
<proteinExistence type="predicted"/>
<name>A0A1A9I046_9BACT</name>
<gene>
    <name evidence="1" type="ORF">A8C56_07730</name>
</gene>
<organism evidence="1 2">
    <name type="scientific">Niabella ginsenosidivorans</name>
    <dbReference type="NCBI Taxonomy" id="1176587"/>
    <lineage>
        <taxon>Bacteria</taxon>
        <taxon>Pseudomonadati</taxon>
        <taxon>Bacteroidota</taxon>
        <taxon>Chitinophagia</taxon>
        <taxon>Chitinophagales</taxon>
        <taxon>Chitinophagaceae</taxon>
        <taxon>Niabella</taxon>
    </lineage>
</organism>
<dbReference type="STRING" id="1176587.A8C56_07730"/>
<dbReference type="Proteomes" id="UP000077667">
    <property type="component" value="Chromosome"/>
</dbReference>
<sequence>MCRWANNKILFENIKDKTAKIVLRDFGCGATDSGSPAYKICKIKNISSLFIWVTNVDTTKIDRQIWQR</sequence>
<accession>A0A1A9I046</accession>
<dbReference type="AlphaFoldDB" id="A0A1A9I046"/>